<feature type="domain" description="Fungal lipase-type" evidence="1">
    <location>
        <begin position="272"/>
        <end position="366"/>
    </location>
</feature>
<sequence>MNKPYSITFLSNTFDTVTFQYTCPDNPFEQWEWWALYKGSVPEYKDLEQYLTWGWICPEQKGCESSGTKTVNLRELSNGNTYSLVLFKWKWDVVDSQEFTVELQYELKRQVLCLNRLCDSLFSANNVEANKDTERNLNNRAIKKLTDFFADPKVQQLIGQWTLVWGPVIYHKYPDSKAKRDNLMYVVQKHNTSQYAIAIAGTSSAYGWLEEDFTVNQLEDWATFLESASLENKPLDNYEDLRGTKISHGTSIGLGILMNQMKYDGRTLIGWIHNEMKKYPQEEVEIIVTGHSLGGALSPSLALALIDLQQQWNPTYNAKVFALPTAGATAGNREFALHYNSKLEKSSLDKLGANRIWNQIDMVPHAWETDMLEKVPNLYQKYDLDSNFLLHLAVGIAYDDSIDFLRESKIDWHHILSSLSKVLNFQELFTRIFHENSPYEQICKNTALSFLGEFQKDEAKKQATKILNNRKDIPTTTEILSETKILTNILLKVHGKPEQMDKDKLKSDLENLFLYPALEVIKSGDDSNWEKTVDNSVKELLHKHPSLKSGIFTGIEELALEKVLLGLPVLLTFLFQAGYQHVPAYVQYYNISDYMDQLKEHGIVEED</sequence>
<gene>
    <name evidence="2" type="ORF">F6J89_23375</name>
</gene>
<name>A0A6B3NMP3_9CYAN</name>
<protein>
    <submittedName>
        <fullName evidence="2">Lipase family protein</fullName>
    </submittedName>
</protein>
<evidence type="ECO:0000313" key="2">
    <source>
        <dbReference type="EMBL" id="NER30478.1"/>
    </source>
</evidence>
<proteinExistence type="predicted"/>
<dbReference type="AlphaFoldDB" id="A0A6B3NMP3"/>
<dbReference type="Gene3D" id="3.40.50.1820">
    <property type="entry name" value="alpha/beta hydrolase"/>
    <property type="match status" value="1"/>
</dbReference>
<dbReference type="SUPFAM" id="SSF53474">
    <property type="entry name" value="alpha/beta-Hydrolases"/>
    <property type="match status" value="1"/>
</dbReference>
<accession>A0A6B3NMP3</accession>
<dbReference type="Pfam" id="PF01764">
    <property type="entry name" value="Lipase_3"/>
    <property type="match status" value="1"/>
</dbReference>
<evidence type="ECO:0000259" key="1">
    <source>
        <dbReference type="Pfam" id="PF01764"/>
    </source>
</evidence>
<reference evidence="2" key="1">
    <citation type="submission" date="2019-11" db="EMBL/GenBank/DDBJ databases">
        <title>Genomic insights into an expanded diversity of filamentous marine cyanobacteria reveals the extraordinary biosynthetic potential of Moorea and Okeania.</title>
        <authorList>
            <person name="Ferreira Leao T."/>
            <person name="Wang M."/>
            <person name="Moss N."/>
            <person name="Da Silva R."/>
            <person name="Sanders J."/>
            <person name="Nurk S."/>
            <person name="Gurevich A."/>
            <person name="Humphrey G."/>
            <person name="Reher R."/>
            <person name="Zhu Q."/>
            <person name="Belda-Ferre P."/>
            <person name="Glukhov E."/>
            <person name="Rex R."/>
            <person name="Dorrestein P.C."/>
            <person name="Knight R."/>
            <person name="Pevzner P."/>
            <person name="Gerwick W.H."/>
            <person name="Gerwick L."/>
        </authorList>
    </citation>
    <scope>NUCLEOTIDE SEQUENCE</scope>
    <source>
        <strain evidence="2">SIO1C4</strain>
    </source>
</reference>
<dbReference type="GO" id="GO:0006629">
    <property type="term" value="P:lipid metabolic process"/>
    <property type="evidence" value="ECO:0007669"/>
    <property type="project" value="InterPro"/>
</dbReference>
<dbReference type="InterPro" id="IPR029058">
    <property type="entry name" value="AB_hydrolase_fold"/>
</dbReference>
<dbReference type="InterPro" id="IPR002921">
    <property type="entry name" value="Fungal_lipase-type"/>
</dbReference>
<organism evidence="2">
    <name type="scientific">Symploca sp. SIO1C4</name>
    <dbReference type="NCBI Taxonomy" id="2607765"/>
    <lineage>
        <taxon>Bacteria</taxon>
        <taxon>Bacillati</taxon>
        <taxon>Cyanobacteriota</taxon>
        <taxon>Cyanophyceae</taxon>
        <taxon>Coleofasciculales</taxon>
        <taxon>Coleofasciculaceae</taxon>
        <taxon>Symploca</taxon>
    </lineage>
</organism>
<comment type="caution">
    <text evidence="2">The sequence shown here is derived from an EMBL/GenBank/DDBJ whole genome shotgun (WGS) entry which is preliminary data.</text>
</comment>
<dbReference type="EMBL" id="JAAHFQ010000567">
    <property type="protein sequence ID" value="NER30478.1"/>
    <property type="molecule type" value="Genomic_DNA"/>
</dbReference>